<proteinExistence type="predicted"/>
<gene>
    <name evidence="2" type="ORF">VP01_1115g1</name>
</gene>
<dbReference type="VEuPathDB" id="FungiDB:VP01_1115g1"/>
<protein>
    <recommendedName>
        <fullName evidence="1">Tet-like 2OG-Fe(II) oxygenase domain-containing protein</fullName>
    </recommendedName>
</protein>
<accession>A0A0L6VSJ8</accession>
<evidence type="ECO:0000313" key="2">
    <source>
        <dbReference type="EMBL" id="KNZ63669.1"/>
    </source>
</evidence>
<feature type="non-terminal residue" evidence="2">
    <location>
        <position position="106"/>
    </location>
</feature>
<evidence type="ECO:0000313" key="3">
    <source>
        <dbReference type="Proteomes" id="UP000037035"/>
    </source>
</evidence>
<dbReference type="Pfam" id="PF20515">
    <property type="entry name" value="2OG-FeII_Oxy_6"/>
    <property type="match status" value="1"/>
</dbReference>
<organism evidence="2 3">
    <name type="scientific">Puccinia sorghi</name>
    <dbReference type="NCBI Taxonomy" id="27349"/>
    <lineage>
        <taxon>Eukaryota</taxon>
        <taxon>Fungi</taxon>
        <taxon>Dikarya</taxon>
        <taxon>Basidiomycota</taxon>
        <taxon>Pucciniomycotina</taxon>
        <taxon>Pucciniomycetes</taxon>
        <taxon>Pucciniales</taxon>
        <taxon>Pucciniaceae</taxon>
        <taxon>Puccinia</taxon>
    </lineage>
</organism>
<feature type="domain" description="Tet-like 2OG-Fe(II) oxygenase" evidence="1">
    <location>
        <begin position="28"/>
        <end position="95"/>
    </location>
</feature>
<keyword evidence="3" id="KW-1185">Reference proteome</keyword>
<dbReference type="AlphaFoldDB" id="A0A0L6VSJ8"/>
<dbReference type="InterPro" id="IPR046798">
    <property type="entry name" value="2OG-FeII_Oxy_6"/>
</dbReference>
<dbReference type="OrthoDB" id="10521437at2759"/>
<dbReference type="Proteomes" id="UP000037035">
    <property type="component" value="Unassembled WGS sequence"/>
</dbReference>
<name>A0A0L6VSJ8_9BASI</name>
<dbReference type="EMBL" id="LAVV01001288">
    <property type="protein sequence ID" value="KNZ63669.1"/>
    <property type="molecule type" value="Genomic_DNA"/>
</dbReference>
<sequence>MEKNHCYCQVLSIFNYGSFSQITIPTSNLGWRKGYEEASKIGITGIAEKVAKDPDRYCKLQSHFPEKTPFIDKQFSLVHGPLYHEFNKQHNALKADWNPTSKKILT</sequence>
<comment type="caution">
    <text evidence="2">The sequence shown here is derived from an EMBL/GenBank/DDBJ whole genome shotgun (WGS) entry which is preliminary data.</text>
</comment>
<reference evidence="2 3" key="1">
    <citation type="submission" date="2015-08" db="EMBL/GenBank/DDBJ databases">
        <title>Next Generation Sequencing and Analysis of the Genome of Puccinia sorghi L Schw, the Causal Agent of Maize Common Rust.</title>
        <authorList>
            <person name="Rochi L."/>
            <person name="Burguener G."/>
            <person name="Darino M."/>
            <person name="Turjanski A."/>
            <person name="Kreff E."/>
            <person name="Dieguez M.J."/>
            <person name="Sacco F."/>
        </authorList>
    </citation>
    <scope>NUCLEOTIDE SEQUENCE [LARGE SCALE GENOMIC DNA]</scope>
    <source>
        <strain evidence="2 3">RO10H11247</strain>
    </source>
</reference>
<evidence type="ECO:0000259" key="1">
    <source>
        <dbReference type="Pfam" id="PF20515"/>
    </source>
</evidence>